<protein>
    <submittedName>
        <fullName evidence="2">Uncharacterized protein</fullName>
    </submittedName>
</protein>
<proteinExistence type="predicted"/>
<reference evidence="2 3" key="1">
    <citation type="submission" date="2024-08" db="EMBL/GenBank/DDBJ databases">
        <title>Insights into the chromosomal genome structure of Flemingia macrophylla.</title>
        <authorList>
            <person name="Ding Y."/>
            <person name="Zhao Y."/>
            <person name="Bi W."/>
            <person name="Wu M."/>
            <person name="Zhao G."/>
            <person name="Gong Y."/>
            <person name="Li W."/>
            <person name="Zhang P."/>
        </authorList>
    </citation>
    <scope>NUCLEOTIDE SEQUENCE [LARGE SCALE GENOMIC DNA]</scope>
    <source>
        <strain evidence="2">DYQJB</strain>
        <tissue evidence="2">Leaf</tissue>
    </source>
</reference>
<feature type="compositionally biased region" description="Basic residues" evidence="1">
    <location>
        <begin position="52"/>
        <end position="62"/>
    </location>
</feature>
<keyword evidence="3" id="KW-1185">Reference proteome</keyword>
<evidence type="ECO:0000256" key="1">
    <source>
        <dbReference type="SAM" id="MobiDB-lite"/>
    </source>
</evidence>
<dbReference type="EMBL" id="JBGMDY010000009">
    <property type="protein sequence ID" value="KAL2323254.1"/>
    <property type="molecule type" value="Genomic_DNA"/>
</dbReference>
<name>A0ABD1LIA7_9FABA</name>
<evidence type="ECO:0000313" key="2">
    <source>
        <dbReference type="EMBL" id="KAL2323254.1"/>
    </source>
</evidence>
<sequence>MAHHEHQLAGIITEDVNDERRLCECARKFEIIVKQFDELVGIMQNGIAVRKWPKNGRGRASGRRANVSSSQPNNNEALVHTVTRFLHELGANPSDSE</sequence>
<dbReference type="Proteomes" id="UP001603857">
    <property type="component" value="Unassembled WGS sequence"/>
</dbReference>
<comment type="caution">
    <text evidence="2">The sequence shown here is derived from an EMBL/GenBank/DDBJ whole genome shotgun (WGS) entry which is preliminary data.</text>
</comment>
<gene>
    <name evidence="2" type="ORF">Fmac_027633</name>
</gene>
<organism evidence="2 3">
    <name type="scientific">Flemingia macrophylla</name>
    <dbReference type="NCBI Taxonomy" id="520843"/>
    <lineage>
        <taxon>Eukaryota</taxon>
        <taxon>Viridiplantae</taxon>
        <taxon>Streptophyta</taxon>
        <taxon>Embryophyta</taxon>
        <taxon>Tracheophyta</taxon>
        <taxon>Spermatophyta</taxon>
        <taxon>Magnoliopsida</taxon>
        <taxon>eudicotyledons</taxon>
        <taxon>Gunneridae</taxon>
        <taxon>Pentapetalae</taxon>
        <taxon>rosids</taxon>
        <taxon>fabids</taxon>
        <taxon>Fabales</taxon>
        <taxon>Fabaceae</taxon>
        <taxon>Papilionoideae</taxon>
        <taxon>50 kb inversion clade</taxon>
        <taxon>NPAAA clade</taxon>
        <taxon>indigoferoid/millettioid clade</taxon>
        <taxon>Phaseoleae</taxon>
        <taxon>Flemingia</taxon>
    </lineage>
</organism>
<evidence type="ECO:0000313" key="3">
    <source>
        <dbReference type="Proteomes" id="UP001603857"/>
    </source>
</evidence>
<accession>A0ABD1LIA7</accession>
<feature type="region of interest" description="Disordered" evidence="1">
    <location>
        <begin position="52"/>
        <end position="81"/>
    </location>
</feature>
<dbReference type="AlphaFoldDB" id="A0ABD1LIA7"/>